<gene>
    <name evidence="2" type="ORF">SNAT2548_LOCUS26591</name>
</gene>
<evidence type="ECO:0000256" key="1">
    <source>
        <dbReference type="SAM" id="MobiDB-lite"/>
    </source>
</evidence>
<name>A0A812S9J5_9DINO</name>
<evidence type="ECO:0000313" key="2">
    <source>
        <dbReference type="EMBL" id="CAE7473279.1"/>
    </source>
</evidence>
<evidence type="ECO:0000313" key="3">
    <source>
        <dbReference type="Proteomes" id="UP000604046"/>
    </source>
</evidence>
<reference evidence="2" key="1">
    <citation type="submission" date="2021-02" db="EMBL/GenBank/DDBJ databases">
        <authorList>
            <person name="Dougan E. K."/>
            <person name="Rhodes N."/>
            <person name="Thang M."/>
            <person name="Chan C."/>
        </authorList>
    </citation>
    <scope>NUCLEOTIDE SEQUENCE</scope>
</reference>
<comment type="caution">
    <text evidence="2">The sequence shown here is derived from an EMBL/GenBank/DDBJ whole genome shotgun (WGS) entry which is preliminary data.</text>
</comment>
<dbReference type="EMBL" id="CAJNDS010002435">
    <property type="protein sequence ID" value="CAE7473279.1"/>
    <property type="molecule type" value="Genomic_DNA"/>
</dbReference>
<dbReference type="OrthoDB" id="414649at2759"/>
<dbReference type="Proteomes" id="UP000604046">
    <property type="component" value="Unassembled WGS sequence"/>
</dbReference>
<feature type="region of interest" description="Disordered" evidence="1">
    <location>
        <begin position="528"/>
        <end position="547"/>
    </location>
</feature>
<accession>A0A812S9J5</accession>
<dbReference type="SUPFAM" id="SSF48452">
    <property type="entry name" value="TPR-like"/>
    <property type="match status" value="1"/>
</dbReference>
<keyword evidence="3" id="KW-1185">Reference proteome</keyword>
<protein>
    <recommendedName>
        <fullName evidence="4">Tetratricopeptide repeat protein</fullName>
    </recommendedName>
</protein>
<dbReference type="Gene3D" id="1.25.40.10">
    <property type="entry name" value="Tetratricopeptide repeat domain"/>
    <property type="match status" value="1"/>
</dbReference>
<sequence length="588" mass="66619">MQPLRCTCKHAQPWKIQGIQGPHPIVGGPPALRILCAESEQNQRVRSLERTSMCFGFACFKRSRRRGRALVAKAVSSELPGTDLLSTAPPLENGGAKLARVRRLLLADPRNEALDLSDCREPPFSDDDLREAWHELQVGHVDEARELFVRAVLSDPADAEALFCMGLLYESLHDLMRTVQWMDMAIEAFPDHIFAWETRSRCMEHLGHLAEALAGYEHLEVLDPSATGRREGLLGHQRVYILPVGAWETWEHGAAEYIRRAAKEEPRRWQENFVRPQPETELLQPALESGIVAWDDVLSDGLVQKLQECVEDHFQFIFTNRWVYAADDDFPGAASTMWLPGSEGAKTVPEVAALTILRHILQQEPGEFAGVEYWARVRSVNLGAGFHYDEAVDADANSEWVHGNPWRPQWSSVFYLTDEGGPTVVLDQLHDHQGRLTPALPRKAYLSMPRTNRLVIFRADLHHGSLPVDIWLDTKQTRRVFVFNFWRRHAPEPPHCQRLDFRKHPAMQRHILTAEEAAALQAIEASRLQEQGPTPVEQKVLSRPEELPHSSDFGYLSVPLPMPTMATLKEGSLFYKVDWLAAAQEDVS</sequence>
<organism evidence="2 3">
    <name type="scientific">Symbiodinium natans</name>
    <dbReference type="NCBI Taxonomy" id="878477"/>
    <lineage>
        <taxon>Eukaryota</taxon>
        <taxon>Sar</taxon>
        <taxon>Alveolata</taxon>
        <taxon>Dinophyceae</taxon>
        <taxon>Suessiales</taxon>
        <taxon>Symbiodiniaceae</taxon>
        <taxon>Symbiodinium</taxon>
    </lineage>
</organism>
<dbReference type="InterPro" id="IPR011990">
    <property type="entry name" value="TPR-like_helical_dom_sf"/>
</dbReference>
<dbReference type="AlphaFoldDB" id="A0A812S9J5"/>
<evidence type="ECO:0008006" key="4">
    <source>
        <dbReference type="Google" id="ProtNLM"/>
    </source>
</evidence>
<dbReference type="Gene3D" id="2.60.120.620">
    <property type="entry name" value="q2cbj1_9rhob like domain"/>
    <property type="match status" value="1"/>
</dbReference>
<proteinExistence type="predicted"/>